<dbReference type="InterPro" id="IPR021109">
    <property type="entry name" value="Peptidase_aspartic_dom_sf"/>
</dbReference>
<name>A0A427A3P8_ENSVE</name>
<dbReference type="EMBL" id="AMZH03003890">
    <property type="protein sequence ID" value="RRT70834.1"/>
    <property type="molecule type" value="Genomic_DNA"/>
</dbReference>
<reference evidence="2 3" key="1">
    <citation type="journal article" date="2014" name="Agronomy (Basel)">
        <title>A Draft Genome Sequence for Ensete ventricosum, the Drought-Tolerant Tree Against Hunger.</title>
        <authorList>
            <person name="Harrison J."/>
            <person name="Moore K.A."/>
            <person name="Paszkiewicz K."/>
            <person name="Jones T."/>
            <person name="Grant M."/>
            <person name="Ambacheew D."/>
            <person name="Muzemil S."/>
            <person name="Studholme D.J."/>
        </authorList>
    </citation>
    <scope>NUCLEOTIDE SEQUENCE [LARGE SCALE GENOMIC DNA]</scope>
</reference>
<evidence type="ECO:0000313" key="2">
    <source>
        <dbReference type="EMBL" id="RRT70834.1"/>
    </source>
</evidence>
<feature type="compositionally biased region" description="Polar residues" evidence="1">
    <location>
        <begin position="1"/>
        <end position="22"/>
    </location>
</feature>
<sequence length="204" mass="23437">MNRPTTIKPSTSPTANKTSQPKELSREELRERSTEGLYLRYDEPWSRNHRCRKKKLLVIEPIKDLEPKDIDPEPDKEEAEEEPQPAISTIHALAGYSNPQTMKVDGFLEHQSTILIDTESTNNFTDSKVAARLTFRIEDCNRFDIKVADGRIHNCNQKVPWVKLVLQGQEITADFFLLPLDDYQAVLGIEWLSTLGDVSWKFPN</sequence>
<dbReference type="CDD" id="cd00303">
    <property type="entry name" value="retropepsin_like"/>
    <property type="match status" value="1"/>
</dbReference>
<dbReference type="Pfam" id="PF08284">
    <property type="entry name" value="RVP_2"/>
    <property type="match status" value="1"/>
</dbReference>
<accession>A0A427A3P8</accession>
<evidence type="ECO:0000256" key="1">
    <source>
        <dbReference type="SAM" id="MobiDB-lite"/>
    </source>
</evidence>
<gene>
    <name evidence="2" type="ORF">B296_00026884</name>
</gene>
<dbReference type="Proteomes" id="UP000287651">
    <property type="component" value="Unassembled WGS sequence"/>
</dbReference>
<protein>
    <submittedName>
        <fullName evidence="2">Uncharacterized protein</fullName>
    </submittedName>
</protein>
<comment type="caution">
    <text evidence="2">The sequence shown here is derived from an EMBL/GenBank/DDBJ whole genome shotgun (WGS) entry which is preliminary data.</text>
</comment>
<dbReference type="AlphaFoldDB" id="A0A427A3P8"/>
<feature type="compositionally biased region" description="Basic and acidic residues" evidence="1">
    <location>
        <begin position="23"/>
        <end position="39"/>
    </location>
</feature>
<feature type="region of interest" description="Disordered" evidence="1">
    <location>
        <begin position="1"/>
        <end position="39"/>
    </location>
</feature>
<evidence type="ECO:0000313" key="3">
    <source>
        <dbReference type="Proteomes" id="UP000287651"/>
    </source>
</evidence>
<organism evidence="2 3">
    <name type="scientific">Ensete ventricosum</name>
    <name type="common">Abyssinian banana</name>
    <name type="synonym">Musa ensete</name>
    <dbReference type="NCBI Taxonomy" id="4639"/>
    <lineage>
        <taxon>Eukaryota</taxon>
        <taxon>Viridiplantae</taxon>
        <taxon>Streptophyta</taxon>
        <taxon>Embryophyta</taxon>
        <taxon>Tracheophyta</taxon>
        <taxon>Spermatophyta</taxon>
        <taxon>Magnoliopsida</taxon>
        <taxon>Liliopsida</taxon>
        <taxon>Zingiberales</taxon>
        <taxon>Musaceae</taxon>
        <taxon>Ensete</taxon>
    </lineage>
</organism>
<proteinExistence type="predicted"/>
<dbReference type="Gene3D" id="2.40.70.10">
    <property type="entry name" value="Acid Proteases"/>
    <property type="match status" value="1"/>
</dbReference>